<dbReference type="RefSeq" id="XP_069230048.1">
    <property type="nucleotide sequence ID" value="XM_069372625.1"/>
</dbReference>
<protein>
    <submittedName>
        <fullName evidence="2">Uncharacterized protein</fullName>
    </submittedName>
</protein>
<dbReference type="SUPFAM" id="SSF56784">
    <property type="entry name" value="HAD-like"/>
    <property type="match status" value="1"/>
</dbReference>
<sequence length="253" mass="27909">MTSQINWPSIKALSFDIYGTLTDWESGIYNAARASALGPHLPDRAATLSGIDAHDVAVQAENPTMLQSDVIAEGFRRFARDLGVVDAGKLSQEDVDAAAREYGAKIGEYPAFEDTVEAIRGLGKRFKLVPLSNVDRASFGRTLQGPLEGCRFDAVYTAQDVGSYKPDLRNFRYLLEHVKGDFGVEKGELVHVAQSLFHDHRPAKQMEIQSVWVDRKGLIGEKKHGRSEEEGYELRVETLGELAAIVEEAFAKA</sequence>
<proteinExistence type="predicted"/>
<dbReference type="Proteomes" id="UP000803884">
    <property type="component" value="Unassembled WGS sequence"/>
</dbReference>
<dbReference type="Gene3D" id="1.10.150.750">
    <property type="match status" value="1"/>
</dbReference>
<dbReference type="InterPro" id="IPR023214">
    <property type="entry name" value="HAD_sf"/>
</dbReference>
<dbReference type="InterPro" id="IPR051540">
    <property type="entry name" value="S-2-haloacid_dehalogenase"/>
</dbReference>
<reference evidence="2 3" key="1">
    <citation type="journal article" date="2020" name="Microbiol. Resour. Announc.">
        <title>Draft Genome Sequence of a Cladosporium Species Isolated from the Mesophotic Ascidian Didemnum maculosum.</title>
        <authorList>
            <person name="Gioti A."/>
            <person name="Siaperas R."/>
            <person name="Nikolaivits E."/>
            <person name="Le Goff G."/>
            <person name="Ouazzani J."/>
            <person name="Kotoulas G."/>
            <person name="Topakas E."/>
        </authorList>
    </citation>
    <scope>NUCLEOTIDE SEQUENCE [LARGE SCALE GENOMIC DNA]</scope>
    <source>
        <strain evidence="2 3">TM138-S3</strain>
    </source>
</reference>
<evidence type="ECO:0000256" key="1">
    <source>
        <dbReference type="ARBA" id="ARBA00022801"/>
    </source>
</evidence>
<name>A0AB34KP80_9PEZI</name>
<evidence type="ECO:0000313" key="2">
    <source>
        <dbReference type="EMBL" id="KAL1586943.1"/>
    </source>
</evidence>
<comment type="caution">
    <text evidence="2">The sequence shown here is derived from an EMBL/GenBank/DDBJ whole genome shotgun (WGS) entry which is preliminary data.</text>
</comment>
<evidence type="ECO:0000313" key="3">
    <source>
        <dbReference type="Proteomes" id="UP000803884"/>
    </source>
</evidence>
<dbReference type="GeneID" id="96005463"/>
<dbReference type="SFLD" id="SFLDG01129">
    <property type="entry name" value="C1.5:_HAD__Beta-PGM__Phosphata"/>
    <property type="match status" value="1"/>
</dbReference>
<keyword evidence="1" id="KW-0378">Hydrolase</keyword>
<dbReference type="PANTHER" id="PTHR43316:SF9">
    <property type="entry name" value="ACID DEHALOGENASE, PUTATIVE (AFU_ORTHOLOGUE AFUA_6G14460)-RELATED"/>
    <property type="match status" value="1"/>
</dbReference>
<dbReference type="InterPro" id="IPR036412">
    <property type="entry name" value="HAD-like_sf"/>
</dbReference>
<accession>A0AB34KP80</accession>
<dbReference type="AlphaFoldDB" id="A0AB34KP80"/>
<dbReference type="SFLD" id="SFLDS00003">
    <property type="entry name" value="Haloacid_Dehalogenase"/>
    <property type="match status" value="1"/>
</dbReference>
<organism evidence="2 3">
    <name type="scientific">Cladosporium halotolerans</name>
    <dbReference type="NCBI Taxonomy" id="1052096"/>
    <lineage>
        <taxon>Eukaryota</taxon>
        <taxon>Fungi</taxon>
        <taxon>Dikarya</taxon>
        <taxon>Ascomycota</taxon>
        <taxon>Pezizomycotina</taxon>
        <taxon>Dothideomycetes</taxon>
        <taxon>Dothideomycetidae</taxon>
        <taxon>Cladosporiales</taxon>
        <taxon>Cladosporiaceae</taxon>
        <taxon>Cladosporium</taxon>
    </lineage>
</organism>
<dbReference type="PANTHER" id="PTHR43316">
    <property type="entry name" value="HYDROLASE, HALOACID DELAHOGENASE-RELATED"/>
    <property type="match status" value="1"/>
</dbReference>
<keyword evidence="3" id="KW-1185">Reference proteome</keyword>
<dbReference type="Pfam" id="PF00702">
    <property type="entry name" value="Hydrolase"/>
    <property type="match status" value="1"/>
</dbReference>
<gene>
    <name evidence="2" type="ORF">WHR41_04019</name>
</gene>
<dbReference type="EMBL" id="JAAQHG020000012">
    <property type="protein sequence ID" value="KAL1586943.1"/>
    <property type="molecule type" value="Genomic_DNA"/>
</dbReference>
<dbReference type="GO" id="GO:0016787">
    <property type="term" value="F:hydrolase activity"/>
    <property type="evidence" value="ECO:0007669"/>
    <property type="project" value="UniProtKB-KW"/>
</dbReference>
<dbReference type="Gene3D" id="3.40.50.1000">
    <property type="entry name" value="HAD superfamily/HAD-like"/>
    <property type="match status" value="1"/>
</dbReference>